<dbReference type="GO" id="GO:0051879">
    <property type="term" value="F:Hsp90 protein binding"/>
    <property type="evidence" value="ECO:0007669"/>
    <property type="project" value="TreeGrafter"/>
</dbReference>
<evidence type="ECO:0000313" key="4">
    <source>
        <dbReference type="Proteomes" id="UP001224775"/>
    </source>
</evidence>
<sequence>MQSLKAEGDKLAKDQKWSAAAKKYKKAISIDDGSSARASAAVWSNLALCYDKLKDIENYLVAAKKCVAADSSFAKGYIRLARAYHLKYLFEKQKEVIEAALRILPENTDLQAQLKMVEQTIKMRAELQELVIQVPLESPLLLGMTPELAEITVNNNSQRTKYLALERG</sequence>
<reference evidence="3" key="1">
    <citation type="submission" date="2023-06" db="EMBL/GenBank/DDBJ databases">
        <title>Survivors Of The Sea: Transcriptome response of Skeletonema marinoi to long-term dormancy.</title>
        <authorList>
            <person name="Pinder M.I.M."/>
            <person name="Kourtchenko O."/>
            <person name="Robertson E.K."/>
            <person name="Larsson T."/>
            <person name="Maumus F."/>
            <person name="Osuna-Cruz C.M."/>
            <person name="Vancaester E."/>
            <person name="Stenow R."/>
            <person name="Vandepoele K."/>
            <person name="Ploug H."/>
            <person name="Bruchert V."/>
            <person name="Godhe A."/>
            <person name="Topel M."/>
        </authorList>
    </citation>
    <scope>NUCLEOTIDE SEQUENCE</scope>
    <source>
        <strain evidence="3">R05AC</strain>
    </source>
</reference>
<protein>
    <submittedName>
        <fullName evidence="3">Uncharacterized protein</fullName>
    </submittedName>
</protein>
<name>A0AAD8YCW1_9STRA</name>
<dbReference type="Gene3D" id="1.25.40.10">
    <property type="entry name" value="Tetratricopeptide repeat domain"/>
    <property type="match status" value="1"/>
</dbReference>
<organism evidence="3 4">
    <name type="scientific">Skeletonema marinoi</name>
    <dbReference type="NCBI Taxonomy" id="267567"/>
    <lineage>
        <taxon>Eukaryota</taxon>
        <taxon>Sar</taxon>
        <taxon>Stramenopiles</taxon>
        <taxon>Ochrophyta</taxon>
        <taxon>Bacillariophyta</taxon>
        <taxon>Coscinodiscophyceae</taxon>
        <taxon>Thalassiosirophycidae</taxon>
        <taxon>Thalassiosirales</taxon>
        <taxon>Skeletonemataceae</taxon>
        <taxon>Skeletonema</taxon>
        <taxon>Skeletonema marinoi-dohrnii complex</taxon>
    </lineage>
</organism>
<evidence type="ECO:0000313" key="3">
    <source>
        <dbReference type="EMBL" id="KAK1742745.1"/>
    </source>
</evidence>
<dbReference type="PANTHER" id="PTHR22904">
    <property type="entry name" value="TPR REPEAT CONTAINING PROTEIN"/>
    <property type="match status" value="1"/>
</dbReference>
<proteinExistence type="predicted"/>
<gene>
    <name evidence="3" type="ORF">QTG54_006342</name>
</gene>
<dbReference type="AlphaFoldDB" id="A0AAD8YCW1"/>
<accession>A0AAD8YCW1</accession>
<evidence type="ECO:0000256" key="2">
    <source>
        <dbReference type="ARBA" id="ARBA00022803"/>
    </source>
</evidence>
<keyword evidence="2" id="KW-0802">TPR repeat</keyword>
<keyword evidence="1" id="KW-0677">Repeat</keyword>
<dbReference type="PANTHER" id="PTHR22904:SF523">
    <property type="entry name" value="STRESS-INDUCED-PHOSPHOPROTEIN 1"/>
    <property type="match status" value="1"/>
</dbReference>
<comment type="caution">
    <text evidence="3">The sequence shown here is derived from an EMBL/GenBank/DDBJ whole genome shotgun (WGS) entry which is preliminary data.</text>
</comment>
<evidence type="ECO:0000256" key="1">
    <source>
        <dbReference type="ARBA" id="ARBA00022737"/>
    </source>
</evidence>
<dbReference type="SMART" id="SM00028">
    <property type="entry name" value="TPR"/>
    <property type="match status" value="3"/>
</dbReference>
<dbReference type="EMBL" id="JATAAI010000010">
    <property type="protein sequence ID" value="KAK1742745.1"/>
    <property type="molecule type" value="Genomic_DNA"/>
</dbReference>
<dbReference type="InterPro" id="IPR019734">
    <property type="entry name" value="TPR_rpt"/>
</dbReference>
<dbReference type="InterPro" id="IPR011990">
    <property type="entry name" value="TPR-like_helical_dom_sf"/>
</dbReference>
<feature type="non-terminal residue" evidence="3">
    <location>
        <position position="168"/>
    </location>
</feature>
<keyword evidence="4" id="KW-1185">Reference proteome</keyword>
<dbReference type="Proteomes" id="UP001224775">
    <property type="component" value="Unassembled WGS sequence"/>
</dbReference>
<dbReference type="SUPFAM" id="SSF48452">
    <property type="entry name" value="TPR-like"/>
    <property type="match status" value="1"/>
</dbReference>